<organism evidence="3 4">
    <name type="scientific">Paraburkholderia bannensis</name>
    <dbReference type="NCBI Taxonomy" id="765414"/>
    <lineage>
        <taxon>Bacteria</taxon>
        <taxon>Pseudomonadati</taxon>
        <taxon>Pseudomonadota</taxon>
        <taxon>Betaproteobacteria</taxon>
        <taxon>Burkholderiales</taxon>
        <taxon>Burkholderiaceae</taxon>
        <taxon>Paraburkholderia</taxon>
    </lineage>
</organism>
<dbReference type="Proteomes" id="UP000571554">
    <property type="component" value="Unassembled WGS sequence"/>
</dbReference>
<reference evidence="3 4" key="1">
    <citation type="submission" date="2020-08" db="EMBL/GenBank/DDBJ databases">
        <title>Above-ground endophytic microbial communities from plants in different locations in the United States.</title>
        <authorList>
            <person name="Frank C."/>
        </authorList>
    </citation>
    <scope>NUCLEOTIDE SEQUENCE [LARGE SCALE GENOMIC DNA]</scope>
    <source>
        <strain evidence="3 4">WP4_2_2</strain>
    </source>
</reference>
<accession>A0A7W9U3Y0</accession>
<evidence type="ECO:0000256" key="1">
    <source>
        <dbReference type="SAM" id="MobiDB-lite"/>
    </source>
</evidence>
<feature type="signal peptide" evidence="2">
    <location>
        <begin position="1"/>
        <end position="28"/>
    </location>
</feature>
<evidence type="ECO:0000313" key="4">
    <source>
        <dbReference type="Proteomes" id="UP000571554"/>
    </source>
</evidence>
<feature type="chain" id="PRO_5030813508" evidence="2">
    <location>
        <begin position="29"/>
        <end position="252"/>
    </location>
</feature>
<keyword evidence="4" id="KW-1185">Reference proteome</keyword>
<feature type="region of interest" description="Disordered" evidence="1">
    <location>
        <begin position="230"/>
        <end position="252"/>
    </location>
</feature>
<name>A0A7W9U3Y0_9BURK</name>
<dbReference type="EMBL" id="JACHBW010000020">
    <property type="protein sequence ID" value="MBB6105816.1"/>
    <property type="molecule type" value="Genomic_DNA"/>
</dbReference>
<dbReference type="AlphaFoldDB" id="A0A7W9U3Y0"/>
<comment type="caution">
    <text evidence="3">The sequence shown here is derived from an EMBL/GenBank/DDBJ whole genome shotgun (WGS) entry which is preliminary data.</text>
</comment>
<sequence>MKKTRTLVVILSIAIGIAKSISPIPAHAGQNTKTQSRLLVEGKMVGSLTGVQKEKLFVILGVAMGIFRGDRPLNPDASHFGDLQDVESRPDAYWKLYTYQPRLIPNATIQIETTPDPLNITDDRASAPVVPHSFDLYFFSMIDGIDRHELENLLSLENYWIDGEGGRHEGNSLPSFPPLLRQHVYRYRAKEQVTSRFPVDVEFFYFEPKDGDVNREPRLDAIRITRSYPYLTPEMRKKKREEQQQKERDPTQ</sequence>
<evidence type="ECO:0000313" key="3">
    <source>
        <dbReference type="EMBL" id="MBB6105816.1"/>
    </source>
</evidence>
<proteinExistence type="predicted"/>
<evidence type="ECO:0000256" key="2">
    <source>
        <dbReference type="SAM" id="SignalP"/>
    </source>
</evidence>
<keyword evidence="2" id="KW-0732">Signal</keyword>
<protein>
    <submittedName>
        <fullName evidence="3">Uncharacterized protein</fullName>
    </submittedName>
</protein>
<dbReference type="RefSeq" id="WP_183729455.1">
    <property type="nucleotide sequence ID" value="NZ_JACHBW010000020.1"/>
</dbReference>
<feature type="compositionally biased region" description="Basic and acidic residues" evidence="1">
    <location>
        <begin position="240"/>
        <end position="252"/>
    </location>
</feature>
<gene>
    <name evidence="3" type="ORF">F4827_005686</name>
</gene>